<reference evidence="2" key="1">
    <citation type="submission" date="2019-03" db="EMBL/GenBank/DDBJ databases">
        <title>Afifella sp. nov., isolated from activated sludge.</title>
        <authorList>
            <person name="Li Q."/>
            <person name="Liu Y."/>
        </authorList>
    </citation>
    <scope>NUCLEOTIDE SEQUENCE</scope>
    <source>
        <strain evidence="2">L72</strain>
    </source>
</reference>
<evidence type="ECO:0000313" key="3">
    <source>
        <dbReference type="Proteomes" id="UP000773614"/>
    </source>
</evidence>
<dbReference type="OrthoDB" id="7366028at2"/>
<dbReference type="PROSITE" id="PS50921">
    <property type="entry name" value="ANTAR"/>
    <property type="match status" value="1"/>
</dbReference>
<evidence type="ECO:0000313" key="2">
    <source>
        <dbReference type="EMBL" id="MYZ49430.1"/>
    </source>
</evidence>
<dbReference type="InterPro" id="IPR005561">
    <property type="entry name" value="ANTAR"/>
</dbReference>
<evidence type="ECO:0000259" key="1">
    <source>
        <dbReference type="PROSITE" id="PS50921"/>
    </source>
</evidence>
<dbReference type="SMART" id="SM01012">
    <property type="entry name" value="ANTAR"/>
    <property type="match status" value="1"/>
</dbReference>
<organism evidence="2 3">
    <name type="scientific">Propylenella binzhouense</name>
    <dbReference type="NCBI Taxonomy" id="2555902"/>
    <lineage>
        <taxon>Bacteria</taxon>
        <taxon>Pseudomonadati</taxon>
        <taxon>Pseudomonadota</taxon>
        <taxon>Alphaproteobacteria</taxon>
        <taxon>Hyphomicrobiales</taxon>
        <taxon>Propylenellaceae</taxon>
        <taxon>Propylenella</taxon>
    </lineage>
</organism>
<dbReference type="RefSeq" id="WP_161141772.1">
    <property type="nucleotide sequence ID" value="NZ_SPKJ01000074.1"/>
</dbReference>
<dbReference type="Pfam" id="PF21332">
    <property type="entry name" value="AmiR_N"/>
    <property type="match status" value="1"/>
</dbReference>
<dbReference type="InterPro" id="IPR036388">
    <property type="entry name" value="WH-like_DNA-bd_sf"/>
</dbReference>
<protein>
    <submittedName>
        <fullName evidence="2">ANTAR domain-containing protein</fullName>
    </submittedName>
</protein>
<gene>
    <name evidence="2" type="ORF">E4O86_17105</name>
</gene>
<dbReference type="GO" id="GO:0003723">
    <property type="term" value="F:RNA binding"/>
    <property type="evidence" value="ECO:0007669"/>
    <property type="project" value="InterPro"/>
</dbReference>
<sequence length="202" mass="22713">MSIQILRDLRGLRVQVVHPPDADGVALVEHLRRIGCNVEAQWPVPDAYAETADVVVLSIDPEMRGALKKLGRAGDGYFPTVVAVVSYEDPSTLELVLNVGAMGVIERPIRPFGLLTQLTVARSLWLDRRSTERKLHKMERKLNGIHRIQKAKAILMESHAMNEDEAYQTLRRQAMAKRVSMDEMANAIIHANDLLNFRKNDA</sequence>
<dbReference type="Proteomes" id="UP000773614">
    <property type="component" value="Unassembled WGS sequence"/>
</dbReference>
<keyword evidence="3" id="KW-1185">Reference proteome</keyword>
<name>A0A964WV23_9HYPH</name>
<dbReference type="InterPro" id="IPR008327">
    <property type="entry name" value="Sig_transdc_resp-reg_antiterm"/>
</dbReference>
<dbReference type="Pfam" id="PF03861">
    <property type="entry name" value="ANTAR"/>
    <property type="match status" value="1"/>
</dbReference>
<comment type="caution">
    <text evidence="2">The sequence shown here is derived from an EMBL/GenBank/DDBJ whole genome shotgun (WGS) entry which is preliminary data.</text>
</comment>
<accession>A0A964WV23</accession>
<dbReference type="PIRSF" id="PIRSF036382">
    <property type="entry name" value="RR_antiterm"/>
    <property type="match status" value="1"/>
</dbReference>
<dbReference type="EMBL" id="SPKJ01000074">
    <property type="protein sequence ID" value="MYZ49430.1"/>
    <property type="molecule type" value="Genomic_DNA"/>
</dbReference>
<dbReference type="InterPro" id="IPR049021">
    <property type="entry name" value="AmiR_N"/>
</dbReference>
<dbReference type="InterPro" id="IPR011006">
    <property type="entry name" value="CheY-like_superfamily"/>
</dbReference>
<feature type="domain" description="ANTAR" evidence="1">
    <location>
        <begin position="128"/>
        <end position="189"/>
    </location>
</feature>
<dbReference type="Gene3D" id="1.10.10.10">
    <property type="entry name" value="Winged helix-like DNA-binding domain superfamily/Winged helix DNA-binding domain"/>
    <property type="match status" value="1"/>
</dbReference>
<proteinExistence type="predicted"/>
<dbReference type="AlphaFoldDB" id="A0A964WV23"/>
<dbReference type="SUPFAM" id="SSF52172">
    <property type="entry name" value="CheY-like"/>
    <property type="match status" value="1"/>
</dbReference>
<dbReference type="Gene3D" id="3.40.50.2300">
    <property type="match status" value="1"/>
</dbReference>